<dbReference type="InterPro" id="IPR032876">
    <property type="entry name" value="J_dom"/>
</dbReference>
<feature type="domain" description="Tip attachment protein J second Ig-like" evidence="3">
    <location>
        <begin position="562"/>
        <end position="666"/>
    </location>
</feature>
<organism evidence="4 5">
    <name type="scientific">Enterobacteria phage JenK1</name>
    <dbReference type="NCBI Taxonomy" id="1610836"/>
    <lineage>
        <taxon>Viruses</taxon>
        <taxon>Duplodnaviria</taxon>
        <taxon>Heunggongvirae</taxon>
        <taxon>Uroviricota</taxon>
        <taxon>Caudoviricetes</taxon>
        <taxon>Queuovirinae</taxon>
        <taxon>Nonagvirus</taxon>
        <taxon>Nonagvirus JenK1</taxon>
    </lineage>
</organism>
<dbReference type="InterPro" id="IPR053171">
    <property type="entry name" value="Viral_Tip_Attach_Protein"/>
</dbReference>
<dbReference type="PANTHER" id="PTHR36251:SF2">
    <property type="entry name" value="GIFSY-2 PROPHAGE HOST SPECIFICITY PROTEIN J, PHAGE LAMBDA"/>
    <property type="match status" value="1"/>
</dbReference>
<evidence type="ECO:0000259" key="3">
    <source>
        <dbReference type="Pfam" id="PF24489"/>
    </source>
</evidence>
<evidence type="ECO:0000259" key="1">
    <source>
        <dbReference type="Pfam" id="PF09327"/>
    </source>
</evidence>
<name>A0A0E3M1C1_9CAUD</name>
<sequence>MPPAIIGAVVAIGAAAGAAAGIITATTALVIGIAASAAGALLTKTQSYNFDSYTPQSERKQVIRAAAASRTVIYGTTVSSGVLVFAEEEPGVQDPDKHGENYEKLTLVLALAGHELTEVGQVWLGDDPIGTYAGNASYKVYNNPTTVSQDMLNRCPSWKRDMIGKGICWMQLNLVYDSQKFPAGLPNVKCVKKGRKVLDPRTGQMVFSNNAALVILDYLRVYLKRGDDSILWDQFKEAANICDERVKNADDTFESRYTINGEFDMDEAPSKILEDMLDACGGELTYIGGKHGILVGAYYGPPELTLDTSCIAGDIKITPETAFKDRTNTITGTYIDPLQNYQEADFPSVSVSEWVQQDGQEITQDVDYRFVTSPYQAQRLANLTLKRKRIGRSIEIPCNMRGYRFRPGMYVYVDIPNIGMNKVEMRVIKWQFDPKGGVTVTVRQDFPDLWDDAIGKPVERPDLVDLPTGGAMQPQNLQYEVLQISDVVQGVLSWQNIMAVAYNNVVIKKDGTTVLTVQVPGQSTRITGLIRGAYTAHVKAVAYTGATSPEAYLEFNIQAPSAPTSVEVTQGYFAVTLKPKSADLANVSTQYDFWTSGETRLPSAAVDVVERQATRAGMGTTWTSEGLLNDHTYYWYVRAINAFGSSSFVEVAARCFTDAAGLIPQIDTEFKGTNTYKELMAEIGSVSDGVKSYVDDQIETSEGRLTQTIDTVQQSVVLVDGKVQQQGVTINEQGQLIDAQGKLIETNGQQINVVKATVQEVSKSVVDLEGNVNAQWGAKIQVDSKGQKYVAGIQLGMEGSGGAIQSYFMVNANNFAIYNPTNSTADLAFAVKNGQVFMKAAFIENGSIDNAKIGNYIQSNNYVAGSAGWKLNKAGDAELNNVVVRGTVYATNGRFTGEIQATSGTFKGTVEASRFIGDVVAIYTFPDILSIGTDISGEQYKVYTYNDSSSSPQARSVVFDCIVRTTNTTNGYKLKLTLAGQYREYVFYQTNTMIPIKFGVSGVTTRSIQLILDTDRGSGTHIDIIAPTLTIGRASGTFTVSG</sequence>
<dbReference type="Pfam" id="PF09327">
    <property type="entry name" value="Phage_Tail_Tip"/>
    <property type="match status" value="1"/>
</dbReference>
<proteinExistence type="predicted"/>
<protein>
    <submittedName>
        <fullName evidence="4">Tail fiber protein</fullName>
    </submittedName>
</protein>
<evidence type="ECO:0000313" key="4">
    <source>
        <dbReference type="EMBL" id="AKA61060.1"/>
    </source>
</evidence>
<feature type="domain" description="Tip attachment protein J" evidence="2">
    <location>
        <begin position="315"/>
        <end position="419"/>
    </location>
</feature>
<dbReference type="PANTHER" id="PTHR36251">
    <property type="entry name" value="FELS-1 PROPHAGE HOST SPECIFICITY PROTEIN-RELATED"/>
    <property type="match status" value="1"/>
</dbReference>
<evidence type="ECO:0000259" key="2">
    <source>
        <dbReference type="Pfam" id="PF13550"/>
    </source>
</evidence>
<accession>A0A0E3M1C1</accession>
<dbReference type="InterPro" id="IPR057587">
    <property type="entry name" value="GpJ_Ig_second"/>
</dbReference>
<feature type="domain" description="Tip attachment protein J central straight fiber" evidence="1">
    <location>
        <begin position="758"/>
        <end position="894"/>
    </location>
</feature>
<reference evidence="5" key="2">
    <citation type="submission" date="2015-01" db="EMBL/GenBank/DDBJ databases">
        <title>Complete sequence of three novel 9g-like phages.</title>
        <authorList>
            <person name="Carstens A.B."/>
            <person name="Hansen L.H."/>
            <person name="Kot W."/>
        </authorList>
    </citation>
    <scope>NUCLEOTIDE SEQUENCE [LARGE SCALE GENOMIC DNA]</scope>
</reference>
<reference evidence="4 5" key="1">
    <citation type="journal article" date="2015" name="Genome Announc.">
        <title>Complete Genome Sequences of Four Novel Escherichia coli Bacteriophages Belonging to New Phage Groups.</title>
        <authorList>
            <person name="Carstens A.B."/>
            <person name="Kot W."/>
            <person name="Hansen L.H."/>
        </authorList>
    </citation>
    <scope>NUCLEOTIDE SEQUENCE [LARGE SCALE GENOMIC DNA]</scope>
</reference>
<dbReference type="InterPro" id="IPR015406">
    <property type="entry name" value="GpJ_CSF"/>
</dbReference>
<dbReference type="Pfam" id="PF24489">
    <property type="entry name" value="Ig_J_second"/>
    <property type="match status" value="1"/>
</dbReference>
<dbReference type="KEGG" id="vg:26645475"/>
<keyword evidence="5" id="KW-1185">Reference proteome</keyword>
<dbReference type="GeneID" id="26645475"/>
<evidence type="ECO:0000313" key="5">
    <source>
        <dbReference type="Proteomes" id="UP000033025"/>
    </source>
</evidence>
<dbReference type="RefSeq" id="YP_009219300.1">
    <property type="nucleotide sequence ID" value="NC_029021.1"/>
</dbReference>
<dbReference type="EMBL" id="KP719134">
    <property type="protein sequence ID" value="AKA61060.1"/>
    <property type="molecule type" value="Genomic_DNA"/>
</dbReference>
<dbReference type="Gene3D" id="2.60.40.10">
    <property type="entry name" value="Immunoglobulins"/>
    <property type="match status" value="1"/>
</dbReference>
<dbReference type="Proteomes" id="UP000033025">
    <property type="component" value="Segment"/>
</dbReference>
<dbReference type="Pfam" id="PF13550">
    <property type="entry name" value="Phage-tail_3"/>
    <property type="match status" value="1"/>
</dbReference>
<dbReference type="InterPro" id="IPR013783">
    <property type="entry name" value="Ig-like_fold"/>
</dbReference>